<name>A0ABP9IIT2_9ACTN</name>
<feature type="binding site" evidence="10">
    <location>
        <position position="176"/>
    </location>
    <ligand>
        <name>thiamine diphosphate</name>
        <dbReference type="ChEBI" id="CHEBI:58937"/>
    </ligand>
</feature>
<dbReference type="InterPro" id="IPR049557">
    <property type="entry name" value="Transketolase_CS"/>
</dbReference>
<dbReference type="HAMAP" id="MF_00315">
    <property type="entry name" value="DXP_synth"/>
    <property type="match status" value="1"/>
</dbReference>
<feature type="binding site" evidence="10">
    <location>
        <position position="176"/>
    </location>
    <ligand>
        <name>Mg(2+)</name>
        <dbReference type="ChEBI" id="CHEBI:18420"/>
    </ligand>
</feature>
<comment type="pathway">
    <text evidence="1 10">Metabolic intermediate biosynthesis; 1-deoxy-D-xylulose 5-phosphate biosynthesis; 1-deoxy-D-xylulose 5-phosphate from D-glyceraldehyde 3-phosphate and pyruvate: step 1/1.</text>
</comment>
<dbReference type="CDD" id="cd02007">
    <property type="entry name" value="TPP_DXS"/>
    <property type="match status" value="1"/>
</dbReference>
<proteinExistence type="inferred from homology"/>
<dbReference type="InterPro" id="IPR005477">
    <property type="entry name" value="Dxylulose-5-P_synthase"/>
</dbReference>
<comment type="subunit">
    <text evidence="3 10">Homodimer.</text>
</comment>
<evidence type="ECO:0000256" key="10">
    <source>
        <dbReference type="HAMAP-Rule" id="MF_00315"/>
    </source>
</evidence>
<evidence type="ECO:0000256" key="3">
    <source>
        <dbReference type="ARBA" id="ARBA00011738"/>
    </source>
</evidence>
<organism evidence="12 13">
    <name type="scientific">Streptomyces hyderabadensis</name>
    <dbReference type="NCBI Taxonomy" id="598549"/>
    <lineage>
        <taxon>Bacteria</taxon>
        <taxon>Bacillati</taxon>
        <taxon>Actinomycetota</taxon>
        <taxon>Actinomycetes</taxon>
        <taxon>Kitasatosporales</taxon>
        <taxon>Streptomycetaceae</taxon>
        <taxon>Streptomyces</taxon>
    </lineage>
</organism>
<keyword evidence="5 10" id="KW-0479">Metal-binding</keyword>
<dbReference type="Proteomes" id="UP001500610">
    <property type="component" value="Unassembled WGS sequence"/>
</dbReference>
<evidence type="ECO:0000256" key="2">
    <source>
        <dbReference type="ARBA" id="ARBA00011081"/>
    </source>
</evidence>
<dbReference type="InterPro" id="IPR005475">
    <property type="entry name" value="Transketolase-like_Pyr-bd"/>
</dbReference>
<feature type="binding site" evidence="10">
    <location>
        <position position="73"/>
    </location>
    <ligand>
        <name>thiamine diphosphate</name>
        <dbReference type="ChEBI" id="CHEBI:58937"/>
    </ligand>
</feature>
<evidence type="ECO:0000256" key="5">
    <source>
        <dbReference type="ARBA" id="ARBA00022723"/>
    </source>
</evidence>
<dbReference type="EMBL" id="BAABIV010000018">
    <property type="protein sequence ID" value="GAA4997425.1"/>
    <property type="molecule type" value="Genomic_DNA"/>
</dbReference>
<dbReference type="Pfam" id="PF02780">
    <property type="entry name" value="Transketolase_C"/>
    <property type="match status" value="1"/>
</dbReference>
<comment type="function">
    <text evidence="10">Catalyzes the acyloin condensation reaction between C atoms 2 and 3 of pyruvate and glyceraldehyde 3-phosphate to yield 1-deoxy-D-xylulose-5-phosphate (DXP).</text>
</comment>
<keyword evidence="4 10" id="KW-0808">Transferase</keyword>
<reference evidence="13" key="1">
    <citation type="journal article" date="2019" name="Int. J. Syst. Evol. Microbiol.">
        <title>The Global Catalogue of Microorganisms (GCM) 10K type strain sequencing project: providing services to taxonomists for standard genome sequencing and annotation.</title>
        <authorList>
            <consortium name="The Broad Institute Genomics Platform"/>
            <consortium name="The Broad Institute Genome Sequencing Center for Infectious Disease"/>
            <person name="Wu L."/>
            <person name="Ma J."/>
        </authorList>
    </citation>
    <scope>NUCLEOTIDE SEQUENCE [LARGE SCALE GENOMIC DNA]</scope>
    <source>
        <strain evidence="13">JCM 17657</strain>
    </source>
</reference>
<evidence type="ECO:0000313" key="13">
    <source>
        <dbReference type="Proteomes" id="UP001500610"/>
    </source>
</evidence>
<dbReference type="PROSITE" id="PS00801">
    <property type="entry name" value="TRANSKETOLASE_1"/>
    <property type="match status" value="1"/>
</dbReference>
<keyword evidence="7 10" id="KW-0784">Thiamine biosynthesis</keyword>
<feature type="binding site" evidence="10">
    <location>
        <position position="331"/>
    </location>
    <ligand>
        <name>thiamine diphosphate</name>
        <dbReference type="ChEBI" id="CHEBI:58937"/>
    </ligand>
</feature>
<evidence type="ECO:0000256" key="8">
    <source>
        <dbReference type="ARBA" id="ARBA00023052"/>
    </source>
</evidence>
<keyword evidence="6 10" id="KW-0460">Magnesium</keyword>
<dbReference type="SUPFAM" id="SSF52518">
    <property type="entry name" value="Thiamin diphosphate-binding fold (THDP-binding)"/>
    <property type="match status" value="2"/>
</dbReference>
<dbReference type="Pfam" id="PF13292">
    <property type="entry name" value="DXP_synthase_N"/>
    <property type="match status" value="2"/>
</dbReference>
<feature type="binding site" evidence="10">
    <location>
        <begin position="147"/>
        <end position="148"/>
    </location>
    <ligand>
        <name>thiamine diphosphate</name>
        <dbReference type="ChEBI" id="CHEBI:58937"/>
    </ligand>
</feature>
<evidence type="ECO:0000259" key="11">
    <source>
        <dbReference type="SMART" id="SM00861"/>
    </source>
</evidence>
<dbReference type="InterPro" id="IPR033248">
    <property type="entry name" value="Transketolase_C"/>
</dbReference>
<dbReference type="SMART" id="SM00861">
    <property type="entry name" value="Transket_pyr"/>
    <property type="match status" value="1"/>
</dbReference>
<keyword evidence="8 10" id="KW-0786">Thiamine pyrophosphate</keyword>
<dbReference type="PANTHER" id="PTHR43322:SF5">
    <property type="entry name" value="1-DEOXY-D-XYLULOSE-5-PHOSPHATE SYNTHASE, CHLOROPLASTIC"/>
    <property type="match status" value="1"/>
</dbReference>
<keyword evidence="9 10" id="KW-0414">Isoprene biosynthesis</keyword>
<evidence type="ECO:0000256" key="6">
    <source>
        <dbReference type="ARBA" id="ARBA00022842"/>
    </source>
</evidence>
<dbReference type="InterPro" id="IPR009014">
    <property type="entry name" value="Transketo_C/PFOR_II"/>
</dbReference>
<dbReference type="PANTHER" id="PTHR43322">
    <property type="entry name" value="1-D-DEOXYXYLULOSE 5-PHOSPHATE SYNTHASE-RELATED"/>
    <property type="match status" value="1"/>
</dbReference>
<dbReference type="PROSITE" id="PS00802">
    <property type="entry name" value="TRANSKETOLASE_2"/>
    <property type="match status" value="1"/>
</dbReference>
<comment type="cofactor">
    <cofactor evidence="10">
        <name>Mg(2+)</name>
        <dbReference type="ChEBI" id="CHEBI:18420"/>
    </cofactor>
    <text evidence="10">Binds 1 Mg(2+) ion per subunit.</text>
</comment>
<dbReference type="Gene3D" id="3.40.50.920">
    <property type="match status" value="1"/>
</dbReference>
<comment type="catalytic activity">
    <reaction evidence="10">
        <text>D-glyceraldehyde 3-phosphate + pyruvate + H(+) = 1-deoxy-D-xylulose 5-phosphate + CO2</text>
        <dbReference type="Rhea" id="RHEA:12605"/>
        <dbReference type="ChEBI" id="CHEBI:15361"/>
        <dbReference type="ChEBI" id="CHEBI:15378"/>
        <dbReference type="ChEBI" id="CHEBI:16526"/>
        <dbReference type="ChEBI" id="CHEBI:57792"/>
        <dbReference type="ChEBI" id="CHEBI:59776"/>
        <dbReference type="EC" id="2.2.1.7"/>
    </reaction>
</comment>
<dbReference type="CDD" id="cd07033">
    <property type="entry name" value="TPP_PYR_DXS_TK_like"/>
    <property type="match status" value="1"/>
</dbReference>
<evidence type="ECO:0000256" key="1">
    <source>
        <dbReference type="ARBA" id="ARBA00004980"/>
    </source>
</evidence>
<comment type="cofactor">
    <cofactor evidence="10">
        <name>thiamine diphosphate</name>
        <dbReference type="ChEBI" id="CHEBI:58937"/>
    </cofactor>
    <text evidence="10">Binds 1 thiamine pyrophosphate per subunit.</text>
</comment>
<dbReference type="SUPFAM" id="SSF52922">
    <property type="entry name" value="TK C-terminal domain-like"/>
    <property type="match status" value="1"/>
</dbReference>
<feature type="binding site" evidence="10">
    <location>
        <position position="146"/>
    </location>
    <ligand>
        <name>Mg(2+)</name>
        <dbReference type="ChEBI" id="CHEBI:18420"/>
    </ligand>
</feature>
<comment type="similarity">
    <text evidence="2 10">Belongs to the transketolase family. DXPS subfamily.</text>
</comment>
<keyword evidence="13" id="KW-1185">Reference proteome</keyword>
<sequence length="593" mass="62234">MSLLQDITSPADLRRLDRSRDGELCAEIREFLVHAVSRTGGHLGPNLGMVELTVALHRVFESPRDVLLFDVGHQAYVHKLLTGRAERFGGLRSAGGLSGYPSRAESDHDVIENSHASTALSYADGMAKAFALRGDHDRKVVAVVGDGALTGGLAWEALNNIGAAPERPLVMVLNDNGRSYRPTTGALARHLDALGRKPTDRSDFFESLGIAYLGAVDGHDCAAVEEALRTAVRMRRPVVVHCLTDKGRGYPPAARDEVDCWHAVGRFDAATGTIAAPDAPSWTDVFADEMLTLAAERPEVVGITAAMTVPVGLHKFAAKFPERVHDVGISEPHAVASAAGLATAGLRPVVAIYSTFLARAFDQVLMDVALHGLPVVFVLDRAGVTGPDGPSHHGIWDLSWLSLVPGLRVAAPRDTAQLGLLLRDALDRDAGPTVLRFPKGRAGAGVEAVERIDGLDVLRAPRRPDVLLAAVGPLASACMEAAALLAGQGVEATVVDPRWAAPVPDALVALAGTYPLTVTVEDNIGRGGFGERLGRSVAETGAGTRVACLALPTDFLGPGGRDALLHAHGLSAPGIAERVLAWTTAATGTEGCA</sequence>
<dbReference type="Pfam" id="PF02779">
    <property type="entry name" value="Transket_pyr"/>
    <property type="match status" value="1"/>
</dbReference>
<dbReference type="RefSeq" id="WP_226029864.1">
    <property type="nucleotide sequence ID" value="NZ_BAABIV010000018.1"/>
</dbReference>
<feature type="domain" description="Transketolase-like pyrimidine-binding" evidence="11">
    <location>
        <begin position="280"/>
        <end position="444"/>
    </location>
</feature>
<accession>A0ABP9IIT2</accession>
<feature type="binding site" evidence="10">
    <location>
        <position position="250"/>
    </location>
    <ligand>
        <name>thiamine diphosphate</name>
        <dbReference type="ChEBI" id="CHEBI:58937"/>
    </ligand>
</feature>
<dbReference type="InterPro" id="IPR020826">
    <property type="entry name" value="Transketolase_BS"/>
</dbReference>
<protein>
    <recommendedName>
        <fullName evidence="10">1-deoxy-D-xylulose-5-phosphate synthase</fullName>
        <ecNumber evidence="10">2.2.1.7</ecNumber>
    </recommendedName>
    <alternativeName>
        <fullName evidence="10">1-deoxyxylulose-5-phosphate synthase</fullName>
        <shortName evidence="10">DXP synthase</shortName>
        <shortName evidence="10">DXPS</shortName>
    </alternativeName>
</protein>
<comment type="caution">
    <text evidence="12">The sequence shown here is derived from an EMBL/GenBank/DDBJ whole genome shotgun (WGS) entry which is preliminary data.</text>
</comment>
<gene>
    <name evidence="12" type="primary">dxs_3</name>
    <name evidence="10" type="synonym">dxs</name>
    <name evidence="12" type="ORF">GCM10023257_45270</name>
</gene>
<dbReference type="InterPro" id="IPR029061">
    <property type="entry name" value="THDP-binding"/>
</dbReference>
<dbReference type="EC" id="2.2.1.7" evidence="10"/>
<feature type="binding site" evidence="10">
    <location>
        <begin position="114"/>
        <end position="116"/>
    </location>
    <ligand>
        <name>thiamine diphosphate</name>
        <dbReference type="ChEBI" id="CHEBI:58937"/>
    </ligand>
</feature>
<dbReference type="Gene3D" id="3.40.50.970">
    <property type="match status" value="2"/>
</dbReference>
<evidence type="ECO:0000256" key="9">
    <source>
        <dbReference type="ARBA" id="ARBA00023229"/>
    </source>
</evidence>
<evidence type="ECO:0000313" key="12">
    <source>
        <dbReference type="EMBL" id="GAA4997425.1"/>
    </source>
</evidence>
<dbReference type="NCBIfam" id="NF003933">
    <property type="entry name" value="PRK05444.2-2"/>
    <property type="match status" value="1"/>
</dbReference>
<evidence type="ECO:0000256" key="7">
    <source>
        <dbReference type="ARBA" id="ARBA00022977"/>
    </source>
</evidence>
<evidence type="ECO:0000256" key="4">
    <source>
        <dbReference type="ARBA" id="ARBA00022679"/>
    </source>
</evidence>